<evidence type="ECO:0000256" key="1">
    <source>
        <dbReference type="SAM" id="SignalP"/>
    </source>
</evidence>
<dbReference type="AlphaFoldDB" id="A0A847J6Z4"/>
<evidence type="ECO:0000313" key="3">
    <source>
        <dbReference type="Proteomes" id="UP000559962"/>
    </source>
</evidence>
<evidence type="ECO:0000313" key="2">
    <source>
        <dbReference type="EMBL" id="NLH36371.1"/>
    </source>
</evidence>
<comment type="caution">
    <text evidence="2">The sequence shown here is derived from an EMBL/GenBank/DDBJ whole genome shotgun (WGS) entry which is preliminary data.</text>
</comment>
<keyword evidence="1" id="KW-0732">Signal</keyword>
<protein>
    <recommendedName>
        <fullName evidence="4">Processed acidic surface protein</fullName>
    </recommendedName>
</protein>
<sequence length="296" mass="30967">MGFSKSKKALAAVTIATALTGAAVLAAPTDFSGTLVAQAATQGIDFSQADAALAKYNALAESDYTATSWANLKKSDATAKQVETMIKEMKALTPAELSAKITENGSTEAEIQGELNQFANELNDVMTNVLVKKSEVANINLTGIKTALSRYKALKESDYTPESWAAFKASLVDENGAPFDVNAYEADLTDFESLTPDEVVYFLRITGMTATQMQESLDHDAALINASIDLLVAGATTQPTATVAKNLPTTSAPKGAVAKTNATPVAKASTVAPLALLTVSALSMLGSVAYKIRKAD</sequence>
<dbReference type="Proteomes" id="UP000559962">
    <property type="component" value="Unassembled WGS sequence"/>
</dbReference>
<dbReference type="EMBL" id="JAAYVO010000143">
    <property type="protein sequence ID" value="NLH36371.1"/>
    <property type="molecule type" value="Genomic_DNA"/>
</dbReference>
<feature type="signal peptide" evidence="1">
    <location>
        <begin position="1"/>
        <end position="26"/>
    </location>
</feature>
<proteinExistence type="predicted"/>
<reference evidence="2 3" key="1">
    <citation type="journal article" date="2020" name="Biotechnol. Biofuels">
        <title>New insights from the biogas microbiome by comprehensive genome-resolved metagenomics of nearly 1600 species originating from multiple anaerobic digesters.</title>
        <authorList>
            <person name="Campanaro S."/>
            <person name="Treu L."/>
            <person name="Rodriguez-R L.M."/>
            <person name="Kovalovszki A."/>
            <person name="Ziels R.M."/>
            <person name="Maus I."/>
            <person name="Zhu X."/>
            <person name="Kougias P.G."/>
            <person name="Basile A."/>
            <person name="Luo G."/>
            <person name="Schluter A."/>
            <person name="Konstantinidis K.T."/>
            <person name="Angelidaki I."/>
        </authorList>
    </citation>
    <scope>NUCLEOTIDE SEQUENCE [LARGE SCALE GENOMIC DNA]</scope>
    <source>
        <strain evidence="2">AS27yjCOA_61</strain>
    </source>
</reference>
<gene>
    <name evidence="2" type="ORF">GX453_10220</name>
</gene>
<evidence type="ECO:0008006" key="4">
    <source>
        <dbReference type="Google" id="ProtNLM"/>
    </source>
</evidence>
<organism evidence="2 3">
    <name type="scientific">Pseudolactococcus chungangensis</name>
    <dbReference type="NCBI Taxonomy" id="451457"/>
    <lineage>
        <taxon>Bacteria</taxon>
        <taxon>Bacillati</taxon>
        <taxon>Bacillota</taxon>
        <taxon>Bacilli</taxon>
        <taxon>Lactobacillales</taxon>
        <taxon>Streptococcaceae</taxon>
        <taxon>Pseudolactococcus</taxon>
    </lineage>
</organism>
<name>A0A847J6Z4_9LACT</name>
<feature type="chain" id="PRO_5039005891" description="Processed acidic surface protein" evidence="1">
    <location>
        <begin position="27"/>
        <end position="296"/>
    </location>
</feature>
<accession>A0A847J6Z4</accession>